<gene>
    <name evidence="2" type="ORF">HMPREF0877_0155</name>
</gene>
<keyword evidence="3" id="KW-1185">Reference proteome</keyword>
<dbReference type="RefSeq" id="WP_002829079.1">
    <property type="nucleotide sequence ID" value="NZ_GG697136.1"/>
</dbReference>
<dbReference type="HOGENOM" id="CLU_2557439_0_0_9"/>
<comment type="caution">
    <text evidence="2">The sequence shown here is derived from an EMBL/GenBank/DDBJ whole genome shotgun (WGS) entry which is preliminary data.</text>
</comment>
<dbReference type="Proteomes" id="UP000004528">
    <property type="component" value="Unassembled WGS sequence"/>
</dbReference>
<protein>
    <submittedName>
        <fullName evidence="2">Uncharacterized protein</fullName>
    </submittedName>
</protein>
<reference evidence="2 3" key="1">
    <citation type="submission" date="2009-04" db="EMBL/GenBank/DDBJ databases">
        <authorList>
            <person name="Qin X."/>
            <person name="Bachman B."/>
            <person name="Battles P."/>
            <person name="Bell A."/>
            <person name="Bess C."/>
            <person name="Bickham C."/>
            <person name="Chaboub L."/>
            <person name="Chen D."/>
            <person name="Coyle M."/>
            <person name="Deiros D.R."/>
            <person name="Dinh H."/>
            <person name="Forbes L."/>
            <person name="Fowler G."/>
            <person name="Francisco L."/>
            <person name="Fu Q."/>
            <person name="Gubbala S."/>
            <person name="Hale W."/>
            <person name="Han Y."/>
            <person name="Hemphill L."/>
            <person name="Highlander S.K."/>
            <person name="Hirani K."/>
            <person name="Hogues M."/>
            <person name="Jackson L."/>
            <person name="Jakkamsetti A."/>
            <person name="Javaid M."/>
            <person name="Jiang H."/>
            <person name="Korchina V."/>
            <person name="Kovar C."/>
            <person name="Lara F."/>
            <person name="Lee S."/>
            <person name="Mata R."/>
            <person name="Mathew T."/>
            <person name="Moen C."/>
            <person name="Morales K."/>
            <person name="Munidasa M."/>
            <person name="Nazareth L."/>
            <person name="Ngo R."/>
            <person name="Nguyen L."/>
            <person name="Okwuonu G."/>
            <person name="Ongeri F."/>
            <person name="Patil S."/>
            <person name="Petrosino J."/>
            <person name="Pham C."/>
            <person name="Pham P."/>
            <person name="Pu L.-L."/>
            <person name="Puazo M."/>
            <person name="Raj R."/>
            <person name="Reid J."/>
            <person name="Rouhana J."/>
            <person name="Saada N."/>
            <person name="Shang Y."/>
            <person name="Simmons D."/>
            <person name="Thornton R."/>
            <person name="Warren J."/>
            <person name="Weissenberger G."/>
            <person name="Zhang J."/>
            <person name="Zhang L."/>
            <person name="Zhou C."/>
            <person name="Zhu D."/>
            <person name="Muzny D."/>
            <person name="Worley K."/>
            <person name="Gibbs R."/>
        </authorList>
    </citation>
    <scope>NUCLEOTIDE SEQUENCE [LARGE SCALE GENOMIC DNA]</scope>
    <source>
        <strain evidence="2 3">ATCC 33313</strain>
    </source>
</reference>
<evidence type="ECO:0000313" key="3">
    <source>
        <dbReference type="Proteomes" id="UP000004528"/>
    </source>
</evidence>
<name>C5R860_WEIPA</name>
<sequence length="82" mass="9401">MAKPQFLRRPTNVLKQDPQPEKEVDLRTKSSEETATELLAVRATPTVKKLLDDLGSELGVRQGGRRKIIEDALFDYYEKQKD</sequence>
<organism evidence="2 3">
    <name type="scientific">Weissella paramesenteroides ATCC 33313</name>
    <dbReference type="NCBI Taxonomy" id="585506"/>
    <lineage>
        <taxon>Bacteria</taxon>
        <taxon>Bacillati</taxon>
        <taxon>Bacillota</taxon>
        <taxon>Bacilli</taxon>
        <taxon>Lactobacillales</taxon>
        <taxon>Lactobacillaceae</taxon>
        <taxon>Weissella</taxon>
    </lineage>
</organism>
<dbReference type="STRING" id="585506.HMPREF0877_0155"/>
<accession>C5R860</accession>
<feature type="region of interest" description="Disordered" evidence="1">
    <location>
        <begin position="1"/>
        <end position="31"/>
    </location>
</feature>
<evidence type="ECO:0000313" key="2">
    <source>
        <dbReference type="EMBL" id="EER75644.1"/>
    </source>
</evidence>
<proteinExistence type="predicted"/>
<dbReference type="AlphaFoldDB" id="C5R860"/>
<dbReference type="EMBL" id="ACKU01000004">
    <property type="protein sequence ID" value="EER75644.1"/>
    <property type="molecule type" value="Genomic_DNA"/>
</dbReference>
<evidence type="ECO:0000256" key="1">
    <source>
        <dbReference type="SAM" id="MobiDB-lite"/>
    </source>
</evidence>
<feature type="compositionally biased region" description="Basic and acidic residues" evidence="1">
    <location>
        <begin position="18"/>
        <end position="31"/>
    </location>
</feature>